<keyword evidence="3" id="KW-1185">Reference proteome</keyword>
<dbReference type="EnsemblPlants" id="OB01G22440.1">
    <property type="protein sequence ID" value="OB01G22440.1"/>
    <property type="gene ID" value="OB01G22440"/>
</dbReference>
<dbReference type="AlphaFoldDB" id="J3KZ38"/>
<dbReference type="STRING" id="4533.J3KZ38"/>
<proteinExistence type="predicted"/>
<dbReference type="Gramene" id="OB01G22440.1">
    <property type="protein sequence ID" value="OB01G22440.1"/>
    <property type="gene ID" value="OB01G22440"/>
</dbReference>
<feature type="region of interest" description="Disordered" evidence="1">
    <location>
        <begin position="38"/>
        <end position="82"/>
    </location>
</feature>
<reference evidence="2" key="1">
    <citation type="journal article" date="2013" name="Nat. Commun.">
        <title>Whole-genome sequencing of Oryza brachyantha reveals mechanisms underlying Oryza genome evolution.</title>
        <authorList>
            <person name="Chen J."/>
            <person name="Huang Q."/>
            <person name="Gao D."/>
            <person name="Wang J."/>
            <person name="Lang Y."/>
            <person name="Liu T."/>
            <person name="Li B."/>
            <person name="Bai Z."/>
            <person name="Luis Goicoechea J."/>
            <person name="Liang C."/>
            <person name="Chen C."/>
            <person name="Zhang W."/>
            <person name="Sun S."/>
            <person name="Liao Y."/>
            <person name="Zhang X."/>
            <person name="Yang L."/>
            <person name="Song C."/>
            <person name="Wang M."/>
            <person name="Shi J."/>
            <person name="Liu G."/>
            <person name="Liu J."/>
            <person name="Zhou H."/>
            <person name="Zhou W."/>
            <person name="Yu Q."/>
            <person name="An N."/>
            <person name="Chen Y."/>
            <person name="Cai Q."/>
            <person name="Wang B."/>
            <person name="Liu B."/>
            <person name="Min J."/>
            <person name="Huang Y."/>
            <person name="Wu H."/>
            <person name="Li Z."/>
            <person name="Zhang Y."/>
            <person name="Yin Y."/>
            <person name="Song W."/>
            <person name="Jiang J."/>
            <person name="Jackson S.A."/>
            <person name="Wing R.A."/>
            <person name="Wang J."/>
            <person name="Chen M."/>
        </authorList>
    </citation>
    <scope>NUCLEOTIDE SEQUENCE [LARGE SCALE GENOMIC DNA]</scope>
    <source>
        <strain evidence="2">cv. IRGC 101232</strain>
    </source>
</reference>
<organism evidence="2">
    <name type="scientific">Oryza brachyantha</name>
    <name type="common">malo sina</name>
    <dbReference type="NCBI Taxonomy" id="4533"/>
    <lineage>
        <taxon>Eukaryota</taxon>
        <taxon>Viridiplantae</taxon>
        <taxon>Streptophyta</taxon>
        <taxon>Embryophyta</taxon>
        <taxon>Tracheophyta</taxon>
        <taxon>Spermatophyta</taxon>
        <taxon>Magnoliopsida</taxon>
        <taxon>Liliopsida</taxon>
        <taxon>Poales</taxon>
        <taxon>Poaceae</taxon>
        <taxon>BOP clade</taxon>
        <taxon>Oryzoideae</taxon>
        <taxon>Oryzeae</taxon>
        <taxon>Oryzinae</taxon>
        <taxon>Oryza</taxon>
    </lineage>
</organism>
<feature type="compositionally biased region" description="Polar residues" evidence="1">
    <location>
        <begin position="38"/>
        <end position="48"/>
    </location>
</feature>
<name>J3KZ38_ORYBR</name>
<reference evidence="2" key="2">
    <citation type="submission" date="2013-04" db="UniProtKB">
        <authorList>
            <consortium name="EnsemblPlants"/>
        </authorList>
    </citation>
    <scope>IDENTIFICATION</scope>
</reference>
<evidence type="ECO:0000256" key="1">
    <source>
        <dbReference type="SAM" id="MobiDB-lite"/>
    </source>
</evidence>
<evidence type="ECO:0000313" key="3">
    <source>
        <dbReference type="Proteomes" id="UP000006038"/>
    </source>
</evidence>
<accession>J3KZ38</accession>
<dbReference type="Proteomes" id="UP000006038">
    <property type="component" value="Chromosome 1"/>
</dbReference>
<sequence length="151" mass="16678">MASRGTLMEVTGKMLARVKRIWFANSQIECEVMLPQSVPNGGASSSMVEDQATQRKPKRKQRATLVDEGILGDDPPESKVPNLTRCSATLALKGWCNGLGTTRNHRGNRSPLRGCLEDEWESMGNDDVDFVVSDTDDEDAHADRWEVNLSS</sequence>
<protein>
    <submittedName>
        <fullName evidence="2">Uncharacterized protein</fullName>
    </submittedName>
</protein>
<dbReference type="HOGENOM" id="CLU_145678_0_0_1"/>
<evidence type="ECO:0000313" key="2">
    <source>
        <dbReference type="EnsemblPlants" id="OB01G22440.1"/>
    </source>
</evidence>